<comment type="caution">
    <text evidence="3">The sequence shown here is derived from an EMBL/GenBank/DDBJ whole genome shotgun (WGS) entry which is preliminary data.</text>
</comment>
<dbReference type="CDD" id="cd17267">
    <property type="entry name" value="RMtype1_S_EcoAO83I-TRD1-CR1_like"/>
    <property type="match status" value="1"/>
</dbReference>
<dbReference type="GO" id="GO:0003677">
    <property type="term" value="F:DNA binding"/>
    <property type="evidence" value="ECO:0007669"/>
    <property type="project" value="UniProtKB-KW"/>
</dbReference>
<evidence type="ECO:0000256" key="2">
    <source>
        <dbReference type="ARBA" id="ARBA00023125"/>
    </source>
</evidence>
<dbReference type="Gene3D" id="3.90.220.20">
    <property type="entry name" value="DNA methylase specificity domains"/>
    <property type="match status" value="1"/>
</dbReference>
<keyword evidence="2" id="KW-0238">DNA-binding</keyword>
<dbReference type="AlphaFoldDB" id="T0Z8D5"/>
<proteinExistence type="predicted"/>
<sequence length="86" mass="9402">MFRECLLGEVLTLKRGYDLPSQNRNDGSIPIVSSSGITGTHSDAKVKGPGVVTGRYGTIGEVHFIDTDFWPLNTTLYVQDFKGNDP</sequence>
<feature type="non-terminal residue" evidence="3">
    <location>
        <position position="86"/>
    </location>
</feature>
<organism evidence="3">
    <name type="scientific">mine drainage metagenome</name>
    <dbReference type="NCBI Taxonomy" id="410659"/>
    <lineage>
        <taxon>unclassified sequences</taxon>
        <taxon>metagenomes</taxon>
        <taxon>ecological metagenomes</taxon>
    </lineage>
</organism>
<keyword evidence="1" id="KW-0680">Restriction system</keyword>
<evidence type="ECO:0000256" key="1">
    <source>
        <dbReference type="ARBA" id="ARBA00022747"/>
    </source>
</evidence>
<accession>T0Z8D5</accession>
<dbReference type="GO" id="GO:0009307">
    <property type="term" value="P:DNA restriction-modification system"/>
    <property type="evidence" value="ECO:0007669"/>
    <property type="project" value="UniProtKB-KW"/>
</dbReference>
<evidence type="ECO:0000313" key="3">
    <source>
        <dbReference type="EMBL" id="EQD41268.1"/>
    </source>
</evidence>
<reference evidence="3" key="1">
    <citation type="submission" date="2013-08" db="EMBL/GenBank/DDBJ databases">
        <authorList>
            <person name="Mendez C."/>
            <person name="Richter M."/>
            <person name="Ferrer M."/>
            <person name="Sanchez J."/>
        </authorList>
    </citation>
    <scope>NUCLEOTIDE SEQUENCE</scope>
</reference>
<protein>
    <submittedName>
        <fullName evidence="3">Restriction modification system DNA specificity domain protein</fullName>
    </submittedName>
</protein>
<name>T0Z8D5_9ZZZZ</name>
<dbReference type="SUPFAM" id="SSF116734">
    <property type="entry name" value="DNA methylase specificity domain"/>
    <property type="match status" value="1"/>
</dbReference>
<dbReference type="InterPro" id="IPR044946">
    <property type="entry name" value="Restrct_endonuc_typeI_TRD_sf"/>
</dbReference>
<gene>
    <name evidence="3" type="ORF">B2A_10754</name>
</gene>
<reference evidence="3" key="2">
    <citation type="journal article" date="2014" name="ISME J.">
        <title>Microbial stratification in low pH oxic and suboxic macroscopic growths along an acid mine drainage.</title>
        <authorList>
            <person name="Mendez-Garcia C."/>
            <person name="Mesa V."/>
            <person name="Sprenger R.R."/>
            <person name="Richter M."/>
            <person name="Diez M.S."/>
            <person name="Solano J."/>
            <person name="Bargiela R."/>
            <person name="Golyshina O.V."/>
            <person name="Manteca A."/>
            <person name="Ramos J.L."/>
            <person name="Gallego J.R."/>
            <person name="Llorente I."/>
            <person name="Martins Dos Santos V.A."/>
            <person name="Jensen O.N."/>
            <person name="Pelaez A.I."/>
            <person name="Sanchez J."/>
            <person name="Ferrer M."/>
        </authorList>
    </citation>
    <scope>NUCLEOTIDE SEQUENCE</scope>
</reference>
<dbReference type="EMBL" id="AUZZ01007744">
    <property type="protein sequence ID" value="EQD41268.1"/>
    <property type="molecule type" value="Genomic_DNA"/>
</dbReference>